<evidence type="ECO:0000313" key="8">
    <source>
        <dbReference type="Proteomes" id="UP000240830"/>
    </source>
</evidence>
<keyword evidence="3 5" id="KW-0949">S-adenosyl-L-methionine</keyword>
<dbReference type="AlphaFoldDB" id="A0A2H9TLR2"/>
<organism evidence="7 8">
    <name type="scientific">Paramicrosporidium saccamoebae</name>
    <dbReference type="NCBI Taxonomy" id="1246581"/>
    <lineage>
        <taxon>Eukaryota</taxon>
        <taxon>Fungi</taxon>
        <taxon>Fungi incertae sedis</taxon>
        <taxon>Cryptomycota</taxon>
        <taxon>Cryptomycota incertae sedis</taxon>
        <taxon>Paramicrosporidium</taxon>
    </lineage>
</organism>
<protein>
    <recommendedName>
        <fullName evidence="6">SAM-dependent MTase RsmB/NOP-type domain-containing protein</fullName>
    </recommendedName>
</protein>
<comment type="similarity">
    <text evidence="5">Belongs to the class I-like SAM-binding methyltransferase superfamily. RsmB/NOP family.</text>
</comment>
<reference evidence="7 8" key="1">
    <citation type="submission" date="2016-10" db="EMBL/GenBank/DDBJ databases">
        <title>The genome of Paramicrosporidium saccamoebae is the missing link in understanding Cryptomycota and Microsporidia evolution.</title>
        <authorList>
            <person name="Quandt C.A."/>
            <person name="Beaudet D."/>
            <person name="Corsaro D."/>
            <person name="Michel R."/>
            <person name="Corradi N."/>
            <person name="James T."/>
        </authorList>
    </citation>
    <scope>NUCLEOTIDE SEQUENCE [LARGE SCALE GENOMIC DNA]</scope>
    <source>
        <strain evidence="7 8">KSL3</strain>
    </source>
</reference>
<evidence type="ECO:0000256" key="2">
    <source>
        <dbReference type="ARBA" id="ARBA00022679"/>
    </source>
</evidence>
<dbReference type="SUPFAM" id="SSF53335">
    <property type="entry name" value="S-adenosyl-L-methionine-dependent methyltransferases"/>
    <property type="match status" value="1"/>
</dbReference>
<dbReference type="Pfam" id="PF21148">
    <property type="entry name" value="NSUN5_fdxn-like"/>
    <property type="match status" value="1"/>
</dbReference>
<keyword evidence="4 5" id="KW-0694">RNA-binding</keyword>
<dbReference type="InterPro" id="IPR049560">
    <property type="entry name" value="MeTrfase_RsmB-F_NOP2_cat"/>
</dbReference>
<dbReference type="GO" id="GO:0009383">
    <property type="term" value="F:rRNA (cytosine-C5-)-methyltransferase activity"/>
    <property type="evidence" value="ECO:0007669"/>
    <property type="project" value="EnsemblFungi"/>
</dbReference>
<dbReference type="InterPro" id="IPR023267">
    <property type="entry name" value="RCMT"/>
</dbReference>
<feature type="domain" description="SAM-dependent MTase RsmB/NOP-type" evidence="6">
    <location>
        <begin position="89"/>
        <end position="377"/>
    </location>
</feature>
<dbReference type="InterPro" id="IPR049561">
    <property type="entry name" value="NSUN5_7_fdxn-like"/>
</dbReference>
<dbReference type="InterPro" id="IPR029063">
    <property type="entry name" value="SAM-dependent_MTases_sf"/>
</dbReference>
<feature type="binding site" evidence="5">
    <location>
        <position position="215"/>
    </location>
    <ligand>
        <name>S-adenosyl-L-methionine</name>
        <dbReference type="ChEBI" id="CHEBI:59789"/>
    </ligand>
</feature>
<sequence length="378" mass="42355">MTNDGLYYEAASIVDSVRNGKGRIKTLCYGSRYRNKKALFALIRPGLAIVLAHDLVNDRVPECSAKLWEPISRHKTRIKAEYVLSKLRSPQENVPRPMRYVRINTLALSTAECIQKFKDEGYEYLDGCLPESGRCFSLDEHIGGLLVFPPGTDLTKNEMYCKGQIVLQDKASCIPVAVLQPPAGASVLDACAAPGNKTTQLAAAVGSSGSVCAFERDPKRFKILAETIRKHECTHVTIANMDFLKTNPADYPQIEYGLVDPSCSGSGMLEDFENTDTYDSDRLQSLSNFQCMILRHAMQFPNMKRVVYSTCSVHKEENEEVVRQVLEAEPAFQLVPYPLPLWPRRGFPEYSFGNDVIRADPKADRMNGFFVACFEKIE</sequence>
<evidence type="ECO:0000256" key="1">
    <source>
        <dbReference type="ARBA" id="ARBA00022603"/>
    </source>
</evidence>
<name>A0A2H9TLR2_9FUNG</name>
<feature type="binding site" evidence="5">
    <location>
        <begin position="191"/>
        <end position="197"/>
    </location>
    <ligand>
        <name>S-adenosyl-L-methionine</name>
        <dbReference type="ChEBI" id="CHEBI:59789"/>
    </ligand>
</feature>
<dbReference type="STRING" id="1246581.A0A2H9TLR2"/>
<gene>
    <name evidence="7" type="ORF">PSACC_01491</name>
</gene>
<comment type="caution">
    <text evidence="7">The sequence shown here is derived from an EMBL/GenBank/DDBJ whole genome shotgun (WGS) entry which is preliminary data.</text>
</comment>
<feature type="binding site" evidence="5">
    <location>
        <position position="242"/>
    </location>
    <ligand>
        <name>S-adenosyl-L-methionine</name>
        <dbReference type="ChEBI" id="CHEBI:59789"/>
    </ligand>
</feature>
<accession>A0A2H9TLR2</accession>
<dbReference type="PROSITE" id="PS51686">
    <property type="entry name" value="SAM_MT_RSMB_NOP"/>
    <property type="match status" value="1"/>
</dbReference>
<feature type="active site" description="Nucleophile" evidence="5">
    <location>
        <position position="311"/>
    </location>
</feature>
<dbReference type="EMBL" id="MTSL01000107">
    <property type="protein sequence ID" value="PJF18695.1"/>
    <property type="molecule type" value="Genomic_DNA"/>
</dbReference>
<dbReference type="PANTHER" id="PTHR22807:SF4">
    <property type="entry name" value="28S RRNA (CYTOSINE-C(5))-METHYLTRANSFERASE"/>
    <property type="match status" value="1"/>
</dbReference>
<dbReference type="Pfam" id="PF01189">
    <property type="entry name" value="Methyltr_RsmB-F"/>
    <property type="match status" value="1"/>
</dbReference>
<dbReference type="Gene3D" id="3.40.50.150">
    <property type="entry name" value="Vaccinia Virus protein VP39"/>
    <property type="match status" value="1"/>
</dbReference>
<evidence type="ECO:0000259" key="6">
    <source>
        <dbReference type="PROSITE" id="PS51686"/>
    </source>
</evidence>
<proteinExistence type="inferred from homology"/>
<evidence type="ECO:0000256" key="5">
    <source>
        <dbReference type="PROSITE-ProRule" id="PRU01023"/>
    </source>
</evidence>
<dbReference type="PRINTS" id="PR02008">
    <property type="entry name" value="RCMTFAMILY"/>
</dbReference>
<dbReference type="PANTHER" id="PTHR22807">
    <property type="entry name" value="NOP2 YEAST -RELATED NOL1/NOP2/FMU SUN DOMAIN-CONTAINING"/>
    <property type="match status" value="1"/>
</dbReference>
<dbReference type="Proteomes" id="UP000240830">
    <property type="component" value="Unassembled WGS sequence"/>
</dbReference>
<dbReference type="GO" id="GO:0003723">
    <property type="term" value="F:RNA binding"/>
    <property type="evidence" value="ECO:0007669"/>
    <property type="project" value="UniProtKB-UniRule"/>
</dbReference>
<feature type="binding site" evidence="5">
    <location>
        <position position="260"/>
    </location>
    <ligand>
        <name>S-adenosyl-L-methionine</name>
        <dbReference type="ChEBI" id="CHEBI:59789"/>
    </ligand>
</feature>
<keyword evidence="2 5" id="KW-0808">Transferase</keyword>
<dbReference type="InterPro" id="IPR001678">
    <property type="entry name" value="MeTrfase_RsmB-F_NOP2_dom"/>
</dbReference>
<evidence type="ECO:0000313" key="7">
    <source>
        <dbReference type="EMBL" id="PJF18695.1"/>
    </source>
</evidence>
<evidence type="ECO:0000256" key="4">
    <source>
        <dbReference type="ARBA" id="ARBA00022884"/>
    </source>
</evidence>
<keyword evidence="1 5" id="KW-0489">Methyltransferase</keyword>
<evidence type="ECO:0000256" key="3">
    <source>
        <dbReference type="ARBA" id="ARBA00022691"/>
    </source>
</evidence>
<keyword evidence="8" id="KW-1185">Reference proteome</keyword>
<dbReference type="Gene3D" id="3.30.70.1170">
    <property type="entry name" value="Sun protein, domain 3"/>
    <property type="match status" value="1"/>
</dbReference>
<dbReference type="GO" id="GO:0005730">
    <property type="term" value="C:nucleolus"/>
    <property type="evidence" value="ECO:0007669"/>
    <property type="project" value="EnsemblFungi"/>
</dbReference>
<dbReference type="GO" id="GO:0070475">
    <property type="term" value="P:rRNA base methylation"/>
    <property type="evidence" value="ECO:0007669"/>
    <property type="project" value="EnsemblFungi"/>
</dbReference>
<dbReference type="OrthoDB" id="435282at2759"/>